<dbReference type="InterPro" id="IPR001433">
    <property type="entry name" value="OxRdtase_FAD/NAD-bd"/>
</dbReference>
<evidence type="ECO:0000256" key="2">
    <source>
        <dbReference type="ARBA" id="ARBA00022630"/>
    </source>
</evidence>
<name>A0A1G2I5T8_9BACT</name>
<dbReference type="PANTHER" id="PTHR47354:SF6">
    <property type="entry name" value="NADH OXIDOREDUCTASE HCR"/>
    <property type="match status" value="1"/>
</dbReference>
<keyword evidence="9" id="KW-1133">Transmembrane helix</keyword>
<protein>
    <recommendedName>
        <fullName evidence="10">FAD-binding FR-type domain-containing protein</fullName>
    </recommendedName>
</protein>
<feature type="transmembrane region" description="Helical" evidence="9">
    <location>
        <begin position="168"/>
        <end position="191"/>
    </location>
</feature>
<keyword evidence="9" id="KW-0812">Transmembrane</keyword>
<keyword evidence="7" id="KW-0408">Iron</keyword>
<dbReference type="InterPro" id="IPR039261">
    <property type="entry name" value="FNR_nucleotide-bd"/>
</dbReference>
<dbReference type="InterPro" id="IPR017938">
    <property type="entry name" value="Riboflavin_synthase-like_b-brl"/>
</dbReference>
<evidence type="ECO:0000256" key="7">
    <source>
        <dbReference type="ARBA" id="ARBA00023004"/>
    </source>
</evidence>
<evidence type="ECO:0000313" key="11">
    <source>
        <dbReference type="EMBL" id="OGZ69780.1"/>
    </source>
</evidence>
<evidence type="ECO:0000256" key="1">
    <source>
        <dbReference type="ARBA" id="ARBA00001974"/>
    </source>
</evidence>
<sequence>MFQIIDNFLNKITMYRLMLYCLSFLWAIGLIFSFFGIMPFDPLNLIFSLFLILIFSLLINRIFSWLFKTHSNVESTYITALILALIIGPEKSLNGFLFLIFVSAIAIASKYLLAINKKHIFNPAAFAVVVSAYVVNYYPSWWIGDKHMIIFVLLLGILIVIKLQRTDLVLSFLIVFIITSSGFTTSWQQIFSLVKDSLSYSPILFFAFIMLTEPATTPPTRKLRIIYGSLVALLIAPFVHISSVYFVFESALVLGNVFSYLVSPKEKLILKLKEKIKIAQNTYDFVFPIRQKLKFQPGQYMEWTLPAQKNDSRGQRRYFTIASSPTEQEIKIGVKFYENPSSFKKALQSLNKGDEVVAGQLAGEFTLPNDKNKKLVFVAGGIGVTPFRSMVKYLTDNNEKRDIIIFYAAKTYGDIAYKEIFEEAQNKLGIKTVYVLSDAKGAPKGFNCETGFLTKEIIFKNVKDFQERKFYISGPKSMIDSFKITLKEMKVRKNNIKTDFFPGYA</sequence>
<dbReference type="GO" id="GO:0046872">
    <property type="term" value="F:metal ion binding"/>
    <property type="evidence" value="ECO:0007669"/>
    <property type="project" value="UniProtKB-KW"/>
</dbReference>
<gene>
    <name evidence="11" type="ORF">A3F47_01980</name>
</gene>
<dbReference type="Gene3D" id="3.40.50.80">
    <property type="entry name" value="Nucleotide-binding domain of ferredoxin-NADP reductase (FNR) module"/>
    <property type="match status" value="1"/>
</dbReference>
<reference evidence="11 12" key="1">
    <citation type="journal article" date="2016" name="Nat. Commun.">
        <title>Thousands of microbial genomes shed light on interconnected biogeochemical processes in an aquifer system.</title>
        <authorList>
            <person name="Anantharaman K."/>
            <person name="Brown C.T."/>
            <person name="Hug L.A."/>
            <person name="Sharon I."/>
            <person name="Castelle C.J."/>
            <person name="Probst A.J."/>
            <person name="Thomas B.C."/>
            <person name="Singh A."/>
            <person name="Wilkins M.J."/>
            <person name="Karaoz U."/>
            <person name="Brodie E.L."/>
            <person name="Williams K.H."/>
            <person name="Hubbard S.S."/>
            <person name="Banfield J.F."/>
        </authorList>
    </citation>
    <scope>NUCLEOTIDE SEQUENCE [LARGE SCALE GENOMIC DNA]</scope>
</reference>
<dbReference type="PRINTS" id="PR00410">
    <property type="entry name" value="PHEHYDRXLASE"/>
</dbReference>
<dbReference type="PANTHER" id="PTHR47354">
    <property type="entry name" value="NADH OXIDOREDUCTASE HCR"/>
    <property type="match status" value="1"/>
</dbReference>
<keyword evidence="2" id="KW-0285">Flavoprotein</keyword>
<dbReference type="SUPFAM" id="SSF63380">
    <property type="entry name" value="Riboflavin synthase domain-like"/>
    <property type="match status" value="1"/>
</dbReference>
<dbReference type="SUPFAM" id="SSF52343">
    <property type="entry name" value="Ferredoxin reductase-like, C-terminal NADP-linked domain"/>
    <property type="match status" value="1"/>
</dbReference>
<dbReference type="EMBL" id="MHOV01000027">
    <property type="protein sequence ID" value="OGZ69780.1"/>
    <property type="molecule type" value="Genomic_DNA"/>
</dbReference>
<comment type="cofactor">
    <cofactor evidence="1">
        <name>FAD</name>
        <dbReference type="ChEBI" id="CHEBI:57692"/>
    </cofactor>
</comment>
<accession>A0A1G2I5T8</accession>
<dbReference type="GO" id="GO:0051537">
    <property type="term" value="F:2 iron, 2 sulfur cluster binding"/>
    <property type="evidence" value="ECO:0007669"/>
    <property type="project" value="UniProtKB-KW"/>
</dbReference>
<keyword evidence="5" id="KW-0274">FAD</keyword>
<dbReference type="InterPro" id="IPR008333">
    <property type="entry name" value="Cbr1-like_FAD-bd_dom"/>
</dbReference>
<dbReference type="Pfam" id="PF00970">
    <property type="entry name" value="FAD_binding_6"/>
    <property type="match status" value="1"/>
</dbReference>
<dbReference type="CDD" id="cd00322">
    <property type="entry name" value="FNR_like"/>
    <property type="match status" value="1"/>
</dbReference>
<dbReference type="Pfam" id="PF00175">
    <property type="entry name" value="NAD_binding_1"/>
    <property type="match status" value="1"/>
</dbReference>
<dbReference type="GO" id="GO:0016491">
    <property type="term" value="F:oxidoreductase activity"/>
    <property type="evidence" value="ECO:0007669"/>
    <property type="project" value="UniProtKB-KW"/>
</dbReference>
<evidence type="ECO:0000256" key="6">
    <source>
        <dbReference type="ARBA" id="ARBA00023002"/>
    </source>
</evidence>
<keyword evidence="8" id="KW-0411">Iron-sulfur</keyword>
<keyword evidence="4" id="KW-0479">Metal-binding</keyword>
<feature type="transmembrane region" description="Helical" evidence="9">
    <location>
        <begin position="120"/>
        <end position="138"/>
    </location>
</feature>
<dbReference type="Gene3D" id="2.40.30.10">
    <property type="entry name" value="Translation factors"/>
    <property type="match status" value="1"/>
</dbReference>
<dbReference type="InterPro" id="IPR017927">
    <property type="entry name" value="FAD-bd_FR_type"/>
</dbReference>
<feature type="transmembrane region" description="Helical" evidence="9">
    <location>
        <begin position="72"/>
        <end position="89"/>
    </location>
</feature>
<feature type="transmembrane region" description="Helical" evidence="9">
    <location>
        <begin position="225"/>
        <end position="248"/>
    </location>
</feature>
<feature type="transmembrane region" description="Helical" evidence="9">
    <location>
        <begin position="197"/>
        <end position="213"/>
    </location>
</feature>
<feature type="domain" description="FAD-binding FR-type" evidence="10">
    <location>
        <begin position="265"/>
        <end position="368"/>
    </location>
</feature>
<keyword evidence="3" id="KW-0001">2Fe-2S</keyword>
<evidence type="ECO:0000259" key="10">
    <source>
        <dbReference type="PROSITE" id="PS51384"/>
    </source>
</evidence>
<feature type="transmembrane region" description="Helical" evidence="9">
    <location>
        <begin position="17"/>
        <end position="37"/>
    </location>
</feature>
<feature type="transmembrane region" description="Helical" evidence="9">
    <location>
        <begin position="95"/>
        <end position="113"/>
    </location>
</feature>
<organism evidence="11 12">
    <name type="scientific">Candidatus Staskawiczbacteria bacterium RIFCSPHIGHO2_12_FULL_38_11</name>
    <dbReference type="NCBI Taxonomy" id="1802209"/>
    <lineage>
        <taxon>Bacteria</taxon>
        <taxon>Candidatus Staskawicziibacteriota</taxon>
    </lineage>
</organism>
<proteinExistence type="predicted"/>
<feature type="transmembrane region" description="Helical" evidence="9">
    <location>
        <begin position="43"/>
        <end position="60"/>
    </location>
</feature>
<evidence type="ECO:0000256" key="4">
    <source>
        <dbReference type="ARBA" id="ARBA00022723"/>
    </source>
</evidence>
<dbReference type="Proteomes" id="UP000179214">
    <property type="component" value="Unassembled WGS sequence"/>
</dbReference>
<dbReference type="PROSITE" id="PS51384">
    <property type="entry name" value="FAD_FR"/>
    <property type="match status" value="1"/>
</dbReference>
<evidence type="ECO:0000313" key="12">
    <source>
        <dbReference type="Proteomes" id="UP000179214"/>
    </source>
</evidence>
<feature type="transmembrane region" description="Helical" evidence="9">
    <location>
        <begin position="144"/>
        <end position="161"/>
    </location>
</feature>
<dbReference type="InterPro" id="IPR050415">
    <property type="entry name" value="MRET"/>
</dbReference>
<evidence type="ECO:0000256" key="8">
    <source>
        <dbReference type="ARBA" id="ARBA00023014"/>
    </source>
</evidence>
<comment type="caution">
    <text evidence="11">The sequence shown here is derived from an EMBL/GenBank/DDBJ whole genome shotgun (WGS) entry which is preliminary data.</text>
</comment>
<dbReference type="AlphaFoldDB" id="A0A1G2I5T8"/>
<keyword evidence="9" id="KW-0472">Membrane</keyword>
<evidence type="ECO:0000256" key="3">
    <source>
        <dbReference type="ARBA" id="ARBA00022714"/>
    </source>
</evidence>
<evidence type="ECO:0000256" key="9">
    <source>
        <dbReference type="SAM" id="Phobius"/>
    </source>
</evidence>
<keyword evidence="6" id="KW-0560">Oxidoreductase</keyword>
<evidence type="ECO:0000256" key="5">
    <source>
        <dbReference type="ARBA" id="ARBA00022827"/>
    </source>
</evidence>